<evidence type="ECO:0000313" key="1">
    <source>
        <dbReference type="EMBL" id="GBM08116.1"/>
    </source>
</evidence>
<accession>A0A4Y2CVY8</accession>
<feature type="non-terminal residue" evidence="1">
    <location>
        <position position="1"/>
    </location>
</feature>
<name>A0A4Y2CVY8_ARAVE</name>
<sequence>PPERGGSRDTWTGDKGGEEFYRGSVRCQWGPHASTLPRDMAWLLAALHSSL</sequence>
<dbReference type="AlphaFoldDB" id="A0A4Y2CVY8"/>
<dbReference type="Proteomes" id="UP000499080">
    <property type="component" value="Unassembled WGS sequence"/>
</dbReference>
<protein>
    <submittedName>
        <fullName evidence="1">Uncharacterized protein</fullName>
    </submittedName>
</protein>
<proteinExistence type="predicted"/>
<organism evidence="1 2">
    <name type="scientific">Araneus ventricosus</name>
    <name type="common">Orbweaver spider</name>
    <name type="synonym">Epeira ventricosa</name>
    <dbReference type="NCBI Taxonomy" id="182803"/>
    <lineage>
        <taxon>Eukaryota</taxon>
        <taxon>Metazoa</taxon>
        <taxon>Ecdysozoa</taxon>
        <taxon>Arthropoda</taxon>
        <taxon>Chelicerata</taxon>
        <taxon>Arachnida</taxon>
        <taxon>Araneae</taxon>
        <taxon>Araneomorphae</taxon>
        <taxon>Entelegynae</taxon>
        <taxon>Araneoidea</taxon>
        <taxon>Araneidae</taxon>
        <taxon>Araneus</taxon>
    </lineage>
</organism>
<dbReference type="EMBL" id="BGPR01000252">
    <property type="protein sequence ID" value="GBM08116.1"/>
    <property type="molecule type" value="Genomic_DNA"/>
</dbReference>
<evidence type="ECO:0000313" key="2">
    <source>
        <dbReference type="Proteomes" id="UP000499080"/>
    </source>
</evidence>
<gene>
    <name evidence="1" type="ORF">AVEN_214452_1</name>
</gene>
<keyword evidence="2" id="KW-1185">Reference proteome</keyword>
<comment type="caution">
    <text evidence="1">The sequence shown here is derived from an EMBL/GenBank/DDBJ whole genome shotgun (WGS) entry which is preliminary data.</text>
</comment>
<reference evidence="1 2" key="1">
    <citation type="journal article" date="2019" name="Sci. Rep.">
        <title>Orb-weaving spider Araneus ventricosus genome elucidates the spidroin gene catalogue.</title>
        <authorList>
            <person name="Kono N."/>
            <person name="Nakamura H."/>
            <person name="Ohtoshi R."/>
            <person name="Moran D.A.P."/>
            <person name="Shinohara A."/>
            <person name="Yoshida Y."/>
            <person name="Fujiwara M."/>
            <person name="Mori M."/>
            <person name="Tomita M."/>
            <person name="Arakawa K."/>
        </authorList>
    </citation>
    <scope>NUCLEOTIDE SEQUENCE [LARGE SCALE GENOMIC DNA]</scope>
</reference>